<name>A0AAV4RBR1_CAEEX</name>
<sequence>MILLRDGVRFLLSQATASEWAITLIEIVPLRYGDIETSPVMTFRKKGYHQNVLRSQAQIKNSVGFGKYFKSPLLISKK</sequence>
<evidence type="ECO:0000313" key="1">
    <source>
        <dbReference type="EMBL" id="GIY18421.1"/>
    </source>
</evidence>
<gene>
    <name evidence="1" type="ORF">CEXT_665931</name>
</gene>
<evidence type="ECO:0000313" key="2">
    <source>
        <dbReference type="Proteomes" id="UP001054945"/>
    </source>
</evidence>
<protein>
    <submittedName>
        <fullName evidence="1">Uncharacterized protein</fullName>
    </submittedName>
</protein>
<dbReference type="EMBL" id="BPLR01007623">
    <property type="protein sequence ID" value="GIY18421.1"/>
    <property type="molecule type" value="Genomic_DNA"/>
</dbReference>
<dbReference type="Proteomes" id="UP001054945">
    <property type="component" value="Unassembled WGS sequence"/>
</dbReference>
<reference evidence="1 2" key="1">
    <citation type="submission" date="2021-06" db="EMBL/GenBank/DDBJ databases">
        <title>Caerostris extrusa draft genome.</title>
        <authorList>
            <person name="Kono N."/>
            <person name="Arakawa K."/>
        </authorList>
    </citation>
    <scope>NUCLEOTIDE SEQUENCE [LARGE SCALE GENOMIC DNA]</scope>
</reference>
<dbReference type="AlphaFoldDB" id="A0AAV4RBR1"/>
<organism evidence="1 2">
    <name type="scientific">Caerostris extrusa</name>
    <name type="common">Bark spider</name>
    <name type="synonym">Caerostris bankana</name>
    <dbReference type="NCBI Taxonomy" id="172846"/>
    <lineage>
        <taxon>Eukaryota</taxon>
        <taxon>Metazoa</taxon>
        <taxon>Ecdysozoa</taxon>
        <taxon>Arthropoda</taxon>
        <taxon>Chelicerata</taxon>
        <taxon>Arachnida</taxon>
        <taxon>Araneae</taxon>
        <taxon>Araneomorphae</taxon>
        <taxon>Entelegynae</taxon>
        <taxon>Araneoidea</taxon>
        <taxon>Araneidae</taxon>
        <taxon>Caerostris</taxon>
    </lineage>
</organism>
<accession>A0AAV4RBR1</accession>
<comment type="caution">
    <text evidence="1">The sequence shown here is derived from an EMBL/GenBank/DDBJ whole genome shotgun (WGS) entry which is preliminary data.</text>
</comment>
<proteinExistence type="predicted"/>
<keyword evidence="2" id="KW-1185">Reference proteome</keyword>